<keyword evidence="4" id="KW-1185">Reference proteome</keyword>
<dbReference type="OrthoDB" id="9803739at2"/>
<evidence type="ECO:0000256" key="1">
    <source>
        <dbReference type="ARBA" id="ARBA00007847"/>
    </source>
</evidence>
<evidence type="ECO:0000313" key="4">
    <source>
        <dbReference type="Proteomes" id="UP000032233"/>
    </source>
</evidence>
<dbReference type="PANTHER" id="PTHR21198:SF7">
    <property type="entry name" value="ASPARTATE-GLUTAMATE RACEMASE FAMILY"/>
    <property type="match status" value="1"/>
</dbReference>
<dbReference type="STRING" id="1429043.X474_20830"/>
<sequence>MKNIGILGGTSWESTIEYYRLINEMVKENLGGLHSGSIYLHSFDFAPLEELMRTDKWDELGDLMAEQASRLEAAGADCMLLASNTTHLVAPRVSEVLNIPVLHIADSVGRAARELGAQKVGLLGTSFTMEKDLYQSRLKQEHGLTVLAPDAPERREINRVIFEELCLGKINNDSAEKCLAMVEELAAKGAQAVVLGCTELPLLIKQDKTKVPLLDSTELHARDAVRFALG</sequence>
<dbReference type="Proteomes" id="UP000032233">
    <property type="component" value="Unassembled WGS sequence"/>
</dbReference>
<dbReference type="InterPro" id="IPR015942">
    <property type="entry name" value="Asp/Glu/hydantoin_racemase"/>
</dbReference>
<dbReference type="InParanoid" id="A0A0D2JRR7"/>
<comment type="similarity">
    <text evidence="1">Belongs to the aspartate/glutamate racemases family.</text>
</comment>
<gene>
    <name evidence="3" type="ORF">X474_20830</name>
</gene>
<dbReference type="PATRIC" id="fig|1429043.3.peg.4414"/>
<dbReference type="Gene3D" id="3.40.50.1860">
    <property type="match status" value="2"/>
</dbReference>
<proteinExistence type="inferred from homology"/>
<comment type="caution">
    <text evidence="3">The sequence shown here is derived from an EMBL/GenBank/DDBJ whole genome shotgun (WGS) entry which is preliminary data.</text>
</comment>
<dbReference type="InterPro" id="IPR033134">
    <property type="entry name" value="Asp/Glu_racemase_AS_2"/>
</dbReference>
<organism evidence="3 4">
    <name type="scientific">Dethiosulfatarculus sandiegensis</name>
    <dbReference type="NCBI Taxonomy" id="1429043"/>
    <lineage>
        <taxon>Bacteria</taxon>
        <taxon>Pseudomonadati</taxon>
        <taxon>Thermodesulfobacteriota</taxon>
        <taxon>Desulfarculia</taxon>
        <taxon>Desulfarculales</taxon>
        <taxon>Desulfarculaceae</taxon>
        <taxon>Dethiosulfatarculus</taxon>
    </lineage>
</organism>
<dbReference type="Pfam" id="PF01177">
    <property type="entry name" value="Asp_Glu_race"/>
    <property type="match status" value="1"/>
</dbReference>
<dbReference type="PROSITE" id="PS00924">
    <property type="entry name" value="ASP_GLU_RACEMASE_2"/>
    <property type="match status" value="1"/>
</dbReference>
<evidence type="ECO:0000313" key="3">
    <source>
        <dbReference type="EMBL" id="KIX12210.1"/>
    </source>
</evidence>
<dbReference type="FunCoup" id="A0A0D2JRR7">
    <property type="interactions" value="97"/>
</dbReference>
<dbReference type="RefSeq" id="WP_044351030.1">
    <property type="nucleotide sequence ID" value="NZ_AZAC01000034.1"/>
</dbReference>
<keyword evidence="2" id="KW-0413">Isomerase</keyword>
<dbReference type="EMBL" id="AZAC01000034">
    <property type="protein sequence ID" value="KIX12210.1"/>
    <property type="molecule type" value="Genomic_DNA"/>
</dbReference>
<name>A0A0D2JRR7_9BACT</name>
<accession>A0A0D2JRR7</accession>
<dbReference type="AlphaFoldDB" id="A0A0D2JRR7"/>
<dbReference type="SUPFAM" id="SSF53681">
    <property type="entry name" value="Aspartate/glutamate racemase"/>
    <property type="match status" value="2"/>
</dbReference>
<protein>
    <submittedName>
        <fullName evidence="3">Aspartate racemase</fullName>
    </submittedName>
</protein>
<evidence type="ECO:0000256" key="2">
    <source>
        <dbReference type="ARBA" id="ARBA00023235"/>
    </source>
</evidence>
<dbReference type="PANTHER" id="PTHR21198">
    <property type="entry name" value="GLUTAMATE RACEMASE"/>
    <property type="match status" value="1"/>
</dbReference>
<dbReference type="GO" id="GO:0047661">
    <property type="term" value="F:amino-acid racemase activity"/>
    <property type="evidence" value="ECO:0007669"/>
    <property type="project" value="InterPro"/>
</dbReference>
<dbReference type="InterPro" id="IPR001920">
    <property type="entry name" value="Asp/Glu_race"/>
</dbReference>
<reference evidence="3 4" key="1">
    <citation type="submission" date="2013-11" db="EMBL/GenBank/DDBJ databases">
        <title>Metagenomic analysis of a methanogenic consortium involved in long chain n-alkane degradation.</title>
        <authorList>
            <person name="Davidova I.A."/>
            <person name="Callaghan A.V."/>
            <person name="Wawrik B."/>
            <person name="Pruitt S."/>
            <person name="Marks C."/>
            <person name="Duncan K.E."/>
            <person name="Suflita J.M."/>
        </authorList>
    </citation>
    <scope>NUCLEOTIDE SEQUENCE [LARGE SCALE GENOMIC DNA]</scope>
    <source>
        <strain evidence="3 4">SPR</strain>
    </source>
</reference>
<dbReference type="InterPro" id="IPR004380">
    <property type="entry name" value="Asp_race"/>
</dbReference>
<dbReference type="NCBIfam" id="TIGR00035">
    <property type="entry name" value="asp_race"/>
    <property type="match status" value="1"/>
</dbReference>